<dbReference type="AlphaFoldDB" id="A0A8H6STS0"/>
<proteinExistence type="predicted"/>
<reference evidence="2" key="1">
    <citation type="submission" date="2020-05" db="EMBL/GenBank/DDBJ databases">
        <title>Mycena genomes resolve the evolution of fungal bioluminescence.</title>
        <authorList>
            <person name="Tsai I.J."/>
        </authorList>
    </citation>
    <scope>NUCLEOTIDE SEQUENCE</scope>
    <source>
        <strain evidence="2">110903Hualien_Pintung</strain>
    </source>
</reference>
<accession>A0A8H6STS0</accession>
<protein>
    <submittedName>
        <fullName evidence="2">Uncharacterized protein</fullName>
    </submittedName>
</protein>
<keyword evidence="3" id="KW-1185">Reference proteome</keyword>
<sequence length="554" mass="62295">MQSSAPNPGYQLDVPRCICDAPRRVLNVRDAFSTRLPCRYTRSGGEFGAFIMSIIPVSISNLGRRACREAAEKRVAEPLASAADIQSPSDACVTSVPTFASRPLKRKWRDDEPDGLPCSLVPRFHNPTNYRTRAVGLTSKERAKDRSKLRRRCKERQAALSAISSPPESRPNIKPVVQQRVRATKRVKTDFEATSATEPVTSTGFTCLPDCRIDERREKEAEEAGVQAVPLPERRDYDAEELLGPKYGFTRKVWGGDTTEIIKSQEGYALVLLCGHPKDTEMSKWAENTEEASLLVKDAFPALYEDQPFREKYYGKRPAPSKPPNTRRGTHKSATLGIGMGGGQTEPTPFATDAVQFAVLTALFASRPFQRIVGLANSMFKSHAENLFNYYKRTLDAITARHRLSPLFNPELSVFASATLNLGPRTATWPHLDLLNLAWGWCFITALGWFDPRRSALLVLWDLKLLIEFPPGSTIAIPSAFLRHSNTSLQRNETRYSLTQFSAGGLFRYVENGFMLQDAAWGRMTEAEKEAKIREDIDRFEKGLQMYTRYEKQE</sequence>
<gene>
    <name evidence="2" type="ORF">HMN09_00785000</name>
</gene>
<feature type="region of interest" description="Disordered" evidence="1">
    <location>
        <begin position="155"/>
        <end position="180"/>
    </location>
</feature>
<evidence type="ECO:0000313" key="2">
    <source>
        <dbReference type="EMBL" id="KAF7305331.1"/>
    </source>
</evidence>
<name>A0A8H6STS0_MYCCL</name>
<dbReference type="OrthoDB" id="2797114at2759"/>
<evidence type="ECO:0000256" key="1">
    <source>
        <dbReference type="SAM" id="MobiDB-lite"/>
    </source>
</evidence>
<feature type="region of interest" description="Disordered" evidence="1">
    <location>
        <begin position="313"/>
        <end position="345"/>
    </location>
</feature>
<comment type="caution">
    <text evidence="2">The sequence shown here is derived from an EMBL/GenBank/DDBJ whole genome shotgun (WGS) entry which is preliminary data.</text>
</comment>
<dbReference type="EMBL" id="JACAZE010000010">
    <property type="protein sequence ID" value="KAF7305331.1"/>
    <property type="molecule type" value="Genomic_DNA"/>
</dbReference>
<organism evidence="2 3">
    <name type="scientific">Mycena chlorophos</name>
    <name type="common">Agaric fungus</name>
    <name type="synonym">Agaricus chlorophos</name>
    <dbReference type="NCBI Taxonomy" id="658473"/>
    <lineage>
        <taxon>Eukaryota</taxon>
        <taxon>Fungi</taxon>
        <taxon>Dikarya</taxon>
        <taxon>Basidiomycota</taxon>
        <taxon>Agaricomycotina</taxon>
        <taxon>Agaricomycetes</taxon>
        <taxon>Agaricomycetidae</taxon>
        <taxon>Agaricales</taxon>
        <taxon>Marasmiineae</taxon>
        <taxon>Mycenaceae</taxon>
        <taxon>Mycena</taxon>
    </lineage>
</organism>
<dbReference type="Proteomes" id="UP000613580">
    <property type="component" value="Unassembled WGS sequence"/>
</dbReference>
<evidence type="ECO:0000313" key="3">
    <source>
        <dbReference type="Proteomes" id="UP000613580"/>
    </source>
</evidence>
<dbReference type="Gene3D" id="3.60.130.30">
    <property type="match status" value="1"/>
</dbReference>